<gene>
    <name evidence="1" type="ORF">RFULGI_LOCUS8686</name>
</gene>
<accession>A0A9N9DXS1</accession>
<dbReference type="Proteomes" id="UP000789396">
    <property type="component" value="Unassembled WGS sequence"/>
</dbReference>
<feature type="non-terminal residue" evidence="1">
    <location>
        <position position="50"/>
    </location>
</feature>
<evidence type="ECO:0000313" key="2">
    <source>
        <dbReference type="Proteomes" id="UP000789396"/>
    </source>
</evidence>
<reference evidence="1" key="1">
    <citation type="submission" date="2021-06" db="EMBL/GenBank/DDBJ databases">
        <authorList>
            <person name="Kallberg Y."/>
            <person name="Tangrot J."/>
            <person name="Rosling A."/>
        </authorList>
    </citation>
    <scope>NUCLEOTIDE SEQUENCE</scope>
    <source>
        <strain evidence="1">IN212</strain>
    </source>
</reference>
<organism evidence="1 2">
    <name type="scientific">Racocetra fulgida</name>
    <dbReference type="NCBI Taxonomy" id="60492"/>
    <lineage>
        <taxon>Eukaryota</taxon>
        <taxon>Fungi</taxon>
        <taxon>Fungi incertae sedis</taxon>
        <taxon>Mucoromycota</taxon>
        <taxon>Glomeromycotina</taxon>
        <taxon>Glomeromycetes</taxon>
        <taxon>Diversisporales</taxon>
        <taxon>Gigasporaceae</taxon>
        <taxon>Racocetra</taxon>
    </lineage>
</organism>
<dbReference type="EMBL" id="CAJVPZ010014321">
    <property type="protein sequence ID" value="CAG8656707.1"/>
    <property type="molecule type" value="Genomic_DNA"/>
</dbReference>
<sequence>MGDRISVLDITCIRNMSATDRLNKLIQGEISSLKIAKMSNVHTSDLDDII</sequence>
<comment type="caution">
    <text evidence="1">The sequence shown here is derived from an EMBL/GenBank/DDBJ whole genome shotgun (WGS) entry which is preliminary data.</text>
</comment>
<protein>
    <submittedName>
        <fullName evidence="1">16600_t:CDS:1</fullName>
    </submittedName>
</protein>
<evidence type="ECO:0000313" key="1">
    <source>
        <dbReference type="EMBL" id="CAG8656707.1"/>
    </source>
</evidence>
<keyword evidence="2" id="KW-1185">Reference proteome</keyword>
<dbReference type="AlphaFoldDB" id="A0A9N9DXS1"/>
<proteinExistence type="predicted"/>
<name>A0A9N9DXS1_9GLOM</name>